<keyword evidence="2" id="KW-1185">Reference proteome</keyword>
<dbReference type="Gene3D" id="1.10.1270.10">
    <property type="entry name" value="TrpR-like"/>
    <property type="match status" value="1"/>
</dbReference>
<dbReference type="HOGENOM" id="CLU_147939_2_0_6"/>
<dbReference type="SUPFAM" id="SSF48295">
    <property type="entry name" value="TrpR-like"/>
    <property type="match status" value="1"/>
</dbReference>
<name>A0A0C5VQ60_9GAMM</name>
<dbReference type="InterPro" id="IPR010921">
    <property type="entry name" value="Trp_repressor/repl_initiator"/>
</dbReference>
<dbReference type="Proteomes" id="UP000032266">
    <property type="component" value="Chromosome"/>
</dbReference>
<dbReference type="Pfam" id="PF01371">
    <property type="entry name" value="Trp_repressor"/>
    <property type="match status" value="1"/>
</dbReference>
<dbReference type="RefSeq" id="WP_044618405.1">
    <property type="nucleotide sequence ID" value="NZ_CP007142.1"/>
</dbReference>
<proteinExistence type="predicted"/>
<dbReference type="AlphaFoldDB" id="A0A0C5VQ60"/>
<dbReference type="GO" id="GO:0003700">
    <property type="term" value="F:DNA-binding transcription factor activity"/>
    <property type="evidence" value="ECO:0007669"/>
    <property type="project" value="InterPro"/>
</dbReference>
<reference evidence="1 2" key="1">
    <citation type="submission" date="2014-01" db="EMBL/GenBank/DDBJ databases">
        <title>Full genme sequencing of cellulolytic bacterium Gynuella sunshinyii YC6258T gen. nov., sp. nov.</title>
        <authorList>
            <person name="Khan H."/>
            <person name="Chung E.J."/>
            <person name="Chung Y.R."/>
        </authorList>
    </citation>
    <scope>NUCLEOTIDE SEQUENCE [LARGE SCALE GENOMIC DNA]</scope>
    <source>
        <strain evidence="1 2">YC6258</strain>
    </source>
</reference>
<organism evidence="1 2">
    <name type="scientific">Gynuella sunshinyii YC6258</name>
    <dbReference type="NCBI Taxonomy" id="1445510"/>
    <lineage>
        <taxon>Bacteria</taxon>
        <taxon>Pseudomonadati</taxon>
        <taxon>Pseudomonadota</taxon>
        <taxon>Gammaproteobacteria</taxon>
        <taxon>Oceanospirillales</taxon>
        <taxon>Saccharospirillaceae</taxon>
        <taxon>Gynuella</taxon>
    </lineage>
</organism>
<dbReference type="PATRIC" id="fig|1445510.3.peg.4329"/>
<sequence length="82" mass="9363">MRTLDHYTADLIEYLLAVKTPDQMEQALRELLTPAEFTEITKRLQIFKMLEAGVPQRKIAEELGVGIATVSRGARARKLDYE</sequence>
<protein>
    <submittedName>
        <fullName evidence="1">Trp operon repressor</fullName>
    </submittedName>
</protein>
<dbReference type="OrthoDB" id="5704033at2"/>
<evidence type="ECO:0000313" key="1">
    <source>
        <dbReference type="EMBL" id="AJQ96396.1"/>
    </source>
</evidence>
<dbReference type="EMBL" id="CP007142">
    <property type="protein sequence ID" value="AJQ96396.1"/>
    <property type="molecule type" value="Genomic_DNA"/>
</dbReference>
<dbReference type="KEGG" id="gsn:YC6258_04364"/>
<dbReference type="InterPro" id="IPR000831">
    <property type="entry name" value="Trp_repress"/>
</dbReference>
<dbReference type="InterPro" id="IPR038116">
    <property type="entry name" value="TrpR-like_sf"/>
</dbReference>
<gene>
    <name evidence="1" type="ORF">YC6258_04364</name>
</gene>
<evidence type="ECO:0000313" key="2">
    <source>
        <dbReference type="Proteomes" id="UP000032266"/>
    </source>
</evidence>
<dbReference type="GO" id="GO:0043565">
    <property type="term" value="F:sequence-specific DNA binding"/>
    <property type="evidence" value="ECO:0007669"/>
    <property type="project" value="InterPro"/>
</dbReference>
<dbReference type="STRING" id="1445510.YC6258_04364"/>
<accession>A0A0C5VQ60</accession>